<protein>
    <submittedName>
        <fullName evidence="2">Uncharacterized protein</fullName>
    </submittedName>
</protein>
<organism evidence="2 3">
    <name type="scientific">Anabaenopsis tanganyikae CS-531</name>
    <dbReference type="NCBI Taxonomy" id="2785304"/>
    <lineage>
        <taxon>Bacteria</taxon>
        <taxon>Bacillati</taxon>
        <taxon>Cyanobacteriota</taxon>
        <taxon>Cyanophyceae</taxon>
        <taxon>Nostocales</taxon>
        <taxon>Nodulariaceae</taxon>
        <taxon>Anabaenopsis</taxon>
        <taxon>Anabaenopsis tanganyikae</taxon>
    </lineage>
</organism>
<keyword evidence="3" id="KW-1185">Reference proteome</keyword>
<proteinExistence type="predicted"/>
<evidence type="ECO:0000313" key="2">
    <source>
        <dbReference type="EMBL" id="MDH6105699.1"/>
    </source>
</evidence>
<feature type="transmembrane region" description="Helical" evidence="1">
    <location>
        <begin position="20"/>
        <end position="44"/>
    </location>
</feature>
<name>A0ABT6KE76_9CYAN</name>
<dbReference type="EMBL" id="JANQDF010000072">
    <property type="protein sequence ID" value="MDH6105699.1"/>
    <property type="molecule type" value="Genomic_DNA"/>
</dbReference>
<evidence type="ECO:0000313" key="3">
    <source>
        <dbReference type="Proteomes" id="UP001159386"/>
    </source>
</evidence>
<keyword evidence="1" id="KW-0812">Transmembrane</keyword>
<dbReference type="Proteomes" id="UP001159386">
    <property type="component" value="Unassembled WGS sequence"/>
</dbReference>
<evidence type="ECO:0000256" key="1">
    <source>
        <dbReference type="SAM" id="Phobius"/>
    </source>
</evidence>
<reference evidence="2 3" key="1">
    <citation type="journal article" date="2023" name="J. Phycol.">
        <title>Chrysosporum ovalisporum is synonymous with the true-branching cyanobacterium Umezakia natans (Nostocales/Aphanizomenonaceae).</title>
        <authorList>
            <person name="McGregor G.B."/>
            <person name="Sendall B.C."/>
            <person name="Niiyama Y."/>
            <person name="Tuji A."/>
            <person name="Willis A."/>
        </authorList>
    </citation>
    <scope>NUCLEOTIDE SEQUENCE [LARGE SCALE GENOMIC DNA]</scope>
    <source>
        <strain evidence="2 3">CS-531</strain>
    </source>
</reference>
<gene>
    <name evidence="2" type="ORF">NWP22_07435</name>
</gene>
<accession>A0ABT6KE76</accession>
<comment type="caution">
    <text evidence="2">The sequence shown here is derived from an EMBL/GenBank/DDBJ whole genome shotgun (WGS) entry which is preliminary data.</text>
</comment>
<sequence>MKLLPIYSQLMLKFIGRIPLKTLFIVPYIGIILLSVGTVTYLSYETGERAVNKLLIPVISSRIRQISDRLTTYLGTPQRLVAMNRYGIEQGQINPENWEELRLHFFQQLKLYK</sequence>
<feature type="non-terminal residue" evidence="2">
    <location>
        <position position="113"/>
    </location>
</feature>
<keyword evidence="1" id="KW-0472">Membrane</keyword>
<keyword evidence="1" id="KW-1133">Transmembrane helix</keyword>